<dbReference type="CDD" id="cd00570">
    <property type="entry name" value="GST_N_family"/>
    <property type="match status" value="1"/>
</dbReference>
<dbReference type="InterPro" id="IPR040079">
    <property type="entry name" value="Glutathione_S-Trfase"/>
</dbReference>
<dbReference type="GO" id="GO:0005737">
    <property type="term" value="C:cytoplasm"/>
    <property type="evidence" value="ECO:0007669"/>
    <property type="project" value="InterPro"/>
</dbReference>
<proteinExistence type="predicted"/>
<dbReference type="SUPFAM" id="SSF47616">
    <property type="entry name" value="GST C-terminal domain-like"/>
    <property type="match status" value="1"/>
</dbReference>
<dbReference type="SUPFAM" id="SSF52833">
    <property type="entry name" value="Thioredoxin-like"/>
    <property type="match status" value="1"/>
</dbReference>
<dbReference type="OrthoDB" id="4951845at2759"/>
<keyword evidence="1" id="KW-0560">Oxidoreductase</keyword>
<dbReference type="EMBL" id="MU001637">
    <property type="protein sequence ID" value="KAF2481850.1"/>
    <property type="molecule type" value="Genomic_DNA"/>
</dbReference>
<dbReference type="GO" id="GO:0004364">
    <property type="term" value="F:glutathione transferase activity"/>
    <property type="evidence" value="ECO:0007669"/>
    <property type="project" value="InterPro"/>
</dbReference>
<sequence length="273" mass="31648">MGSHPDADLHPVATGPAKTIVDAHQKEEGLKLYSGWFCPFVQRAWTVLEEKHIPYQYIEVNPYNKGPDLLSLNPRGLVPTLQYNAKPLFESTVICDFLEDAYPTHGPSLFPADPFDRARMKIWQDYCTSRIIPAFHRFLQWQPMSDKEGLERVRKEFVEAWRVWSAEMEEGEGPFFMGKEPMMIDFVVAPWAVRLWVFDHFKEGLGIPAEGKGGEHEKTWARFRKWLKAIEERPSVKNTLSDKEHYLPIYNRYHLDTAQSEMAKAVRKGRGVP</sequence>
<accession>A0A6A6PP18</accession>
<feature type="domain" description="GST C-terminal" evidence="3">
    <location>
        <begin position="113"/>
        <end position="249"/>
    </location>
</feature>
<name>A0A6A6PP18_9PEZI</name>
<dbReference type="GO" id="GO:0045174">
    <property type="term" value="F:glutathione dehydrogenase (ascorbate) activity"/>
    <property type="evidence" value="ECO:0007669"/>
    <property type="project" value="UniProtKB-ARBA"/>
</dbReference>
<dbReference type="SFLD" id="SFLDS00019">
    <property type="entry name" value="Glutathione_Transferase_(cytos"/>
    <property type="match status" value="1"/>
</dbReference>
<organism evidence="4 5">
    <name type="scientific">Neohortaea acidophila</name>
    <dbReference type="NCBI Taxonomy" id="245834"/>
    <lineage>
        <taxon>Eukaryota</taxon>
        <taxon>Fungi</taxon>
        <taxon>Dikarya</taxon>
        <taxon>Ascomycota</taxon>
        <taxon>Pezizomycotina</taxon>
        <taxon>Dothideomycetes</taxon>
        <taxon>Dothideomycetidae</taxon>
        <taxon>Mycosphaerellales</taxon>
        <taxon>Teratosphaeriaceae</taxon>
        <taxon>Neohortaea</taxon>
    </lineage>
</organism>
<evidence type="ECO:0000313" key="5">
    <source>
        <dbReference type="Proteomes" id="UP000799767"/>
    </source>
</evidence>
<dbReference type="PRINTS" id="PR01625">
    <property type="entry name" value="GSTRNSFRASEO"/>
</dbReference>
<dbReference type="PROSITE" id="PS50404">
    <property type="entry name" value="GST_NTER"/>
    <property type="match status" value="1"/>
</dbReference>
<dbReference type="InterPro" id="IPR004045">
    <property type="entry name" value="Glutathione_S-Trfase_N"/>
</dbReference>
<dbReference type="RefSeq" id="XP_033588420.1">
    <property type="nucleotide sequence ID" value="XM_033729828.1"/>
</dbReference>
<dbReference type="Pfam" id="PF13410">
    <property type="entry name" value="GST_C_2"/>
    <property type="match status" value="1"/>
</dbReference>
<dbReference type="PANTHER" id="PTHR43968:SF13">
    <property type="entry name" value="GLUTATHIONE TRANSFERASE OMEGA-1"/>
    <property type="match status" value="1"/>
</dbReference>
<dbReference type="InterPro" id="IPR010987">
    <property type="entry name" value="Glutathione-S-Trfase_C-like"/>
</dbReference>
<feature type="domain" description="GST N-terminal" evidence="2">
    <location>
        <begin position="28"/>
        <end position="106"/>
    </location>
</feature>
<evidence type="ECO:0000313" key="4">
    <source>
        <dbReference type="EMBL" id="KAF2481850.1"/>
    </source>
</evidence>
<dbReference type="InterPro" id="IPR036282">
    <property type="entry name" value="Glutathione-S-Trfase_C_sf"/>
</dbReference>
<evidence type="ECO:0000259" key="2">
    <source>
        <dbReference type="PROSITE" id="PS50404"/>
    </source>
</evidence>
<dbReference type="GeneID" id="54470830"/>
<dbReference type="InterPro" id="IPR005442">
    <property type="entry name" value="GST_omega"/>
</dbReference>
<reference evidence="4" key="1">
    <citation type="journal article" date="2020" name="Stud. Mycol.">
        <title>101 Dothideomycetes genomes: a test case for predicting lifestyles and emergence of pathogens.</title>
        <authorList>
            <person name="Haridas S."/>
            <person name="Albert R."/>
            <person name="Binder M."/>
            <person name="Bloem J."/>
            <person name="Labutti K."/>
            <person name="Salamov A."/>
            <person name="Andreopoulos B."/>
            <person name="Baker S."/>
            <person name="Barry K."/>
            <person name="Bills G."/>
            <person name="Bluhm B."/>
            <person name="Cannon C."/>
            <person name="Castanera R."/>
            <person name="Culley D."/>
            <person name="Daum C."/>
            <person name="Ezra D."/>
            <person name="Gonzalez J."/>
            <person name="Henrissat B."/>
            <person name="Kuo A."/>
            <person name="Liang C."/>
            <person name="Lipzen A."/>
            <person name="Lutzoni F."/>
            <person name="Magnuson J."/>
            <person name="Mondo S."/>
            <person name="Nolan M."/>
            <person name="Ohm R."/>
            <person name="Pangilinan J."/>
            <person name="Park H.-J."/>
            <person name="Ramirez L."/>
            <person name="Alfaro M."/>
            <person name="Sun H."/>
            <person name="Tritt A."/>
            <person name="Yoshinaga Y."/>
            <person name="Zwiers L.-H."/>
            <person name="Turgeon B."/>
            <person name="Goodwin S."/>
            <person name="Spatafora J."/>
            <person name="Crous P."/>
            <person name="Grigoriev I."/>
        </authorList>
    </citation>
    <scope>NUCLEOTIDE SEQUENCE</scope>
    <source>
        <strain evidence="4">CBS 113389</strain>
    </source>
</reference>
<dbReference type="Gene3D" id="1.20.1050.10">
    <property type="match status" value="1"/>
</dbReference>
<dbReference type="PROSITE" id="PS50405">
    <property type="entry name" value="GST_CTER"/>
    <property type="match status" value="1"/>
</dbReference>
<dbReference type="AlphaFoldDB" id="A0A6A6PP18"/>
<keyword evidence="5" id="KW-1185">Reference proteome</keyword>
<dbReference type="InterPro" id="IPR036249">
    <property type="entry name" value="Thioredoxin-like_sf"/>
</dbReference>
<keyword evidence="4" id="KW-0808">Transferase</keyword>
<dbReference type="PANTHER" id="PTHR43968">
    <property type="match status" value="1"/>
</dbReference>
<gene>
    <name evidence="4" type="ORF">BDY17DRAFT_172684</name>
</gene>
<dbReference type="SFLD" id="SFLDG00358">
    <property type="entry name" value="Main_(cytGST)"/>
    <property type="match status" value="1"/>
</dbReference>
<protein>
    <submittedName>
        <fullName evidence="4">Glutathione S-transferase</fullName>
    </submittedName>
</protein>
<dbReference type="Pfam" id="PF13409">
    <property type="entry name" value="GST_N_2"/>
    <property type="match status" value="1"/>
</dbReference>
<evidence type="ECO:0000259" key="3">
    <source>
        <dbReference type="PROSITE" id="PS50405"/>
    </source>
</evidence>
<dbReference type="InterPro" id="IPR050983">
    <property type="entry name" value="GST_Omega/HSP26"/>
</dbReference>
<dbReference type="Gene3D" id="3.40.30.10">
    <property type="entry name" value="Glutaredoxin"/>
    <property type="match status" value="1"/>
</dbReference>
<evidence type="ECO:0000256" key="1">
    <source>
        <dbReference type="ARBA" id="ARBA00023002"/>
    </source>
</evidence>
<dbReference type="Proteomes" id="UP000799767">
    <property type="component" value="Unassembled WGS sequence"/>
</dbReference>